<sequence length="51" mass="5421">PDAGGQADTLDWWDCLPVTAQQCPLKTLAVILHSVVPHTADVETYFLGLGG</sequence>
<keyword evidence="2" id="KW-1185">Reference proteome</keyword>
<dbReference type="OrthoDB" id="3040430at2759"/>
<dbReference type="STRING" id="930991.A0A0D0CDA5"/>
<proteinExistence type="predicted"/>
<gene>
    <name evidence="1" type="ORF">PAXRUDRAFT_94880</name>
</gene>
<protein>
    <submittedName>
        <fullName evidence="1">Uncharacterized protein</fullName>
    </submittedName>
</protein>
<reference evidence="1 2" key="1">
    <citation type="submission" date="2014-04" db="EMBL/GenBank/DDBJ databases">
        <authorList>
            <consortium name="DOE Joint Genome Institute"/>
            <person name="Kuo A."/>
            <person name="Kohler A."/>
            <person name="Jargeat P."/>
            <person name="Nagy L.G."/>
            <person name="Floudas D."/>
            <person name="Copeland A."/>
            <person name="Barry K.W."/>
            <person name="Cichocki N."/>
            <person name="Veneault-Fourrey C."/>
            <person name="LaButti K."/>
            <person name="Lindquist E.A."/>
            <person name="Lipzen A."/>
            <person name="Lundell T."/>
            <person name="Morin E."/>
            <person name="Murat C."/>
            <person name="Sun H."/>
            <person name="Tunlid A."/>
            <person name="Henrissat B."/>
            <person name="Grigoriev I.V."/>
            <person name="Hibbett D.S."/>
            <person name="Martin F."/>
            <person name="Nordberg H.P."/>
            <person name="Cantor M.N."/>
            <person name="Hua S.X."/>
        </authorList>
    </citation>
    <scope>NUCLEOTIDE SEQUENCE [LARGE SCALE GENOMIC DNA]</scope>
    <source>
        <strain evidence="1 2">Ve08.2h10</strain>
    </source>
</reference>
<dbReference type="Proteomes" id="UP000054538">
    <property type="component" value="Unassembled WGS sequence"/>
</dbReference>
<organism evidence="1 2">
    <name type="scientific">Paxillus rubicundulus Ve08.2h10</name>
    <dbReference type="NCBI Taxonomy" id="930991"/>
    <lineage>
        <taxon>Eukaryota</taxon>
        <taxon>Fungi</taxon>
        <taxon>Dikarya</taxon>
        <taxon>Basidiomycota</taxon>
        <taxon>Agaricomycotina</taxon>
        <taxon>Agaricomycetes</taxon>
        <taxon>Agaricomycetidae</taxon>
        <taxon>Boletales</taxon>
        <taxon>Paxilineae</taxon>
        <taxon>Paxillaceae</taxon>
        <taxon>Paxillus</taxon>
    </lineage>
</organism>
<dbReference type="AlphaFoldDB" id="A0A0D0CDA5"/>
<accession>A0A0D0CDA5</accession>
<evidence type="ECO:0000313" key="1">
    <source>
        <dbReference type="EMBL" id="KIK73523.1"/>
    </source>
</evidence>
<dbReference type="InParanoid" id="A0A0D0CDA5"/>
<reference evidence="2" key="2">
    <citation type="submission" date="2015-01" db="EMBL/GenBank/DDBJ databases">
        <title>Evolutionary Origins and Diversification of the Mycorrhizal Mutualists.</title>
        <authorList>
            <consortium name="DOE Joint Genome Institute"/>
            <consortium name="Mycorrhizal Genomics Consortium"/>
            <person name="Kohler A."/>
            <person name="Kuo A."/>
            <person name="Nagy L.G."/>
            <person name="Floudas D."/>
            <person name="Copeland A."/>
            <person name="Barry K.W."/>
            <person name="Cichocki N."/>
            <person name="Veneault-Fourrey C."/>
            <person name="LaButti K."/>
            <person name="Lindquist E.A."/>
            <person name="Lipzen A."/>
            <person name="Lundell T."/>
            <person name="Morin E."/>
            <person name="Murat C."/>
            <person name="Riley R."/>
            <person name="Ohm R."/>
            <person name="Sun H."/>
            <person name="Tunlid A."/>
            <person name="Henrissat B."/>
            <person name="Grigoriev I.V."/>
            <person name="Hibbett D.S."/>
            <person name="Martin F."/>
        </authorList>
    </citation>
    <scope>NUCLEOTIDE SEQUENCE [LARGE SCALE GENOMIC DNA]</scope>
    <source>
        <strain evidence="2">Ve08.2h10</strain>
    </source>
</reference>
<name>A0A0D0CDA5_9AGAM</name>
<dbReference type="HOGENOM" id="CLU_3112044_0_0_1"/>
<dbReference type="EMBL" id="KN829657">
    <property type="protein sequence ID" value="KIK73523.1"/>
    <property type="molecule type" value="Genomic_DNA"/>
</dbReference>
<evidence type="ECO:0000313" key="2">
    <source>
        <dbReference type="Proteomes" id="UP000054538"/>
    </source>
</evidence>
<feature type="non-terminal residue" evidence="1">
    <location>
        <position position="1"/>
    </location>
</feature>
<feature type="non-terminal residue" evidence="1">
    <location>
        <position position="51"/>
    </location>
</feature>